<name>A0ABN0H6S9_9LEPT</name>
<proteinExistence type="predicted"/>
<organism evidence="2 3">
    <name type="scientific">Leptospira licerasiae str. MMD4847</name>
    <dbReference type="NCBI Taxonomy" id="1049971"/>
    <lineage>
        <taxon>Bacteria</taxon>
        <taxon>Pseudomonadati</taxon>
        <taxon>Spirochaetota</taxon>
        <taxon>Spirochaetia</taxon>
        <taxon>Leptospirales</taxon>
        <taxon>Leptospiraceae</taxon>
        <taxon>Leptospira</taxon>
    </lineage>
</organism>
<accession>A0ABN0H6S9</accession>
<reference evidence="2 3" key="1">
    <citation type="submission" date="2012-08" db="EMBL/GenBank/DDBJ databases">
        <authorList>
            <person name="Harkins D.M."/>
            <person name="Durkin A.S."/>
            <person name="Selengut J.D."/>
            <person name="Sanka R."/>
            <person name="DePew J."/>
            <person name="Purushe J."/>
            <person name="Matthias M.A."/>
            <person name="Vinetz J.M."/>
            <person name="Sutton G.G."/>
            <person name="Nelson W.C."/>
            <person name="Fouts D.E."/>
        </authorList>
    </citation>
    <scope>NUCLEOTIDE SEQUENCE [LARGE SCALE GENOMIC DNA]</scope>
    <source>
        <strain evidence="2 3">MMD4847</strain>
    </source>
</reference>
<protein>
    <submittedName>
        <fullName evidence="2">Uncharacterized protein</fullName>
    </submittedName>
</protein>
<comment type="caution">
    <text evidence="2">The sequence shown here is derived from an EMBL/GenBank/DDBJ whole genome shotgun (WGS) entry which is preliminary data.</text>
</comment>
<gene>
    <name evidence="2" type="ORF">LEP1GSC178_1036</name>
</gene>
<evidence type="ECO:0000313" key="3">
    <source>
        <dbReference type="Proteomes" id="UP000018720"/>
    </source>
</evidence>
<dbReference type="Proteomes" id="UP000018720">
    <property type="component" value="Unassembled WGS sequence"/>
</dbReference>
<evidence type="ECO:0000256" key="1">
    <source>
        <dbReference type="SAM" id="MobiDB-lite"/>
    </source>
</evidence>
<evidence type="ECO:0000313" key="2">
    <source>
        <dbReference type="EMBL" id="EJZ41273.1"/>
    </source>
</evidence>
<keyword evidence="3" id="KW-1185">Reference proteome</keyword>
<dbReference type="EMBL" id="AHOM02000010">
    <property type="protein sequence ID" value="EJZ41273.1"/>
    <property type="molecule type" value="Genomic_DNA"/>
</dbReference>
<feature type="region of interest" description="Disordered" evidence="1">
    <location>
        <begin position="58"/>
        <end position="78"/>
    </location>
</feature>
<sequence>MLELQHGDCSSHYLRTNNAIFKFEVDADRKERFFCLIAETWADLYATAIVAEIPRSGLERRARREQSEASRPSFEQKT</sequence>